<sequence>MQINAVNENSVILYFGDVISAEVADAIGAAVPLIRAELNEHLVDIVPSYTSILVTFDLMAMDCTECIAKLTPVLANITSAQSDKEPSRLIEIPVYYGKEVALDADDVCEHTGLNFEEVVRLHTSEAYRVYAIGFTPGFAYLGNTPAELEIARKKTPRLSIPKGSVALADRQTAIYPKVSPGGWQVIGKTPMELIDYQRANLSLFEMGAKVIFKAITREEFIELGGSLDSELNHRHEGNSAKKPQRDKEIA</sequence>
<dbReference type="InterPro" id="IPR029000">
    <property type="entry name" value="Cyclophilin-like_dom_sf"/>
</dbReference>
<dbReference type="NCBIfam" id="TIGR00370">
    <property type="entry name" value="5-oxoprolinase subunit PxpB"/>
    <property type="match status" value="1"/>
</dbReference>
<reference evidence="6 7" key="1">
    <citation type="submission" date="2019-10" db="EMBL/GenBank/DDBJ databases">
        <title>Vibrio sp. nov. isolated from a shrimp pond.</title>
        <authorList>
            <person name="Gomez-Gil B."/>
            <person name="Enciso-Ibarra J."/>
            <person name="Enciso-Ibarra K."/>
            <person name="Bolan-Mejia C."/>
        </authorList>
    </citation>
    <scope>NUCLEOTIDE SEQUENCE [LARGE SCALE GENOMIC DNA]</scope>
    <source>
        <strain evidence="6 7">CAIM 722</strain>
    </source>
</reference>
<dbReference type="InterPro" id="IPR003833">
    <property type="entry name" value="CT_C_D"/>
</dbReference>
<dbReference type="PANTHER" id="PTHR34698:SF2">
    <property type="entry name" value="5-OXOPROLINASE SUBUNIT B"/>
    <property type="match status" value="1"/>
</dbReference>
<gene>
    <name evidence="6" type="primary">pxpB</name>
    <name evidence="6" type="ORF">F9817_18015</name>
</gene>
<dbReference type="Proteomes" id="UP000462621">
    <property type="component" value="Unassembled WGS sequence"/>
</dbReference>
<dbReference type="RefSeq" id="WP_161157554.1">
    <property type="nucleotide sequence ID" value="NZ_WEKT01000044.1"/>
</dbReference>
<dbReference type="SMART" id="SM00796">
    <property type="entry name" value="AHS1"/>
    <property type="match status" value="1"/>
</dbReference>
<dbReference type="Pfam" id="PF02682">
    <property type="entry name" value="CT_C_D"/>
    <property type="match status" value="1"/>
</dbReference>
<dbReference type="GO" id="GO:0005524">
    <property type="term" value="F:ATP binding"/>
    <property type="evidence" value="ECO:0007669"/>
    <property type="project" value="UniProtKB-KW"/>
</dbReference>
<dbReference type="AlphaFoldDB" id="A0A7X4RVJ9"/>
<evidence type="ECO:0000256" key="2">
    <source>
        <dbReference type="ARBA" id="ARBA00022801"/>
    </source>
</evidence>
<protein>
    <submittedName>
        <fullName evidence="6">5-oxoprolinase subunit PxpB</fullName>
        <ecNumber evidence="6">3.5.2.9</ecNumber>
    </submittedName>
</protein>
<dbReference type="Gene3D" id="2.40.100.10">
    <property type="entry name" value="Cyclophilin-like"/>
    <property type="match status" value="1"/>
</dbReference>
<proteinExistence type="predicted"/>
<keyword evidence="2 6" id="KW-0378">Hydrolase</keyword>
<evidence type="ECO:0000256" key="3">
    <source>
        <dbReference type="ARBA" id="ARBA00022840"/>
    </source>
</evidence>
<organism evidence="6 7">
    <name type="scientific">Vibrio eleionomae</name>
    <dbReference type="NCBI Taxonomy" id="2653505"/>
    <lineage>
        <taxon>Bacteria</taxon>
        <taxon>Pseudomonadati</taxon>
        <taxon>Pseudomonadota</taxon>
        <taxon>Gammaproteobacteria</taxon>
        <taxon>Vibrionales</taxon>
        <taxon>Vibrionaceae</taxon>
        <taxon>Vibrio</taxon>
    </lineage>
</organism>
<evidence type="ECO:0000256" key="1">
    <source>
        <dbReference type="ARBA" id="ARBA00022741"/>
    </source>
</evidence>
<dbReference type="EMBL" id="WEKT01000044">
    <property type="protein sequence ID" value="MZI95076.1"/>
    <property type="molecule type" value="Genomic_DNA"/>
</dbReference>
<evidence type="ECO:0000259" key="5">
    <source>
        <dbReference type="SMART" id="SM00796"/>
    </source>
</evidence>
<dbReference type="SUPFAM" id="SSF160467">
    <property type="entry name" value="PH0987 N-terminal domain-like"/>
    <property type="match status" value="1"/>
</dbReference>
<dbReference type="SUPFAM" id="SSF50891">
    <property type="entry name" value="Cyclophilin-like"/>
    <property type="match status" value="1"/>
</dbReference>
<keyword evidence="1" id="KW-0547">Nucleotide-binding</keyword>
<dbReference type="EC" id="3.5.2.9" evidence="6"/>
<accession>A0A7X4RVJ9</accession>
<comment type="caution">
    <text evidence="6">The sequence shown here is derived from an EMBL/GenBank/DDBJ whole genome shotgun (WGS) entry which is preliminary data.</text>
</comment>
<evidence type="ECO:0000256" key="4">
    <source>
        <dbReference type="SAM" id="MobiDB-lite"/>
    </source>
</evidence>
<feature type="region of interest" description="Disordered" evidence="4">
    <location>
        <begin position="231"/>
        <end position="250"/>
    </location>
</feature>
<dbReference type="PANTHER" id="PTHR34698">
    <property type="entry name" value="5-OXOPROLINASE SUBUNIT B"/>
    <property type="match status" value="1"/>
</dbReference>
<dbReference type="InterPro" id="IPR010016">
    <property type="entry name" value="PxpB"/>
</dbReference>
<dbReference type="GO" id="GO:0017168">
    <property type="term" value="F:5-oxoprolinase (ATP-hydrolyzing) activity"/>
    <property type="evidence" value="ECO:0007669"/>
    <property type="project" value="UniProtKB-EC"/>
</dbReference>
<keyword evidence="3" id="KW-0067">ATP-binding</keyword>
<keyword evidence="7" id="KW-1185">Reference proteome</keyword>
<name>A0A7X4RVJ9_9VIBR</name>
<feature type="domain" description="Carboxyltransferase" evidence="5">
    <location>
        <begin position="1"/>
        <end position="204"/>
    </location>
</feature>
<evidence type="ECO:0000313" key="7">
    <source>
        <dbReference type="Proteomes" id="UP000462621"/>
    </source>
</evidence>
<evidence type="ECO:0000313" key="6">
    <source>
        <dbReference type="EMBL" id="MZI95076.1"/>
    </source>
</evidence>
<dbReference type="Gene3D" id="3.30.1360.40">
    <property type="match status" value="1"/>
</dbReference>